<reference evidence="2" key="3">
    <citation type="submission" date="2020-03" db="EMBL/GenBank/DDBJ databases">
        <title>Sequencing and Assembly of Multiple Reported Metal-Biooxidizing Members of the Extremely Thermoacidophilic Archaeal Family Sulfolobaceae.</title>
        <authorList>
            <person name="Counts J.A."/>
            <person name="Kelly R.M."/>
        </authorList>
    </citation>
    <scope>NUCLEOTIDE SEQUENCE [LARGE SCALE GENOMIC DNA]</scope>
    <source>
        <strain evidence="2">HO1-1</strain>
    </source>
</reference>
<dbReference type="KEGG" id="mhk:DFR87_10980"/>
<dbReference type="RefSeq" id="WP_054836566.1">
    <property type="nucleotide sequence ID" value="NZ_BBBA01000006.1"/>
</dbReference>
<sequence length="119" mass="13934">MYSRIVMGLKEYLEKKNFSYKIDQDVESIVMDDYTFYIRGTRVHVPIPLPTGKENLDELVTMGTYYARASRLVQGIGMPVTYALRETTVEVVIEFHDRQELEQKLIKALEGIESLRYFM</sequence>
<protein>
    <submittedName>
        <fullName evidence="1">Uncharacterized protein</fullName>
    </submittedName>
</protein>
<organism evidence="1 2">
    <name type="scientific">Metallosphaera hakonensis JCM 8857 = DSM 7519</name>
    <dbReference type="NCBI Taxonomy" id="1293036"/>
    <lineage>
        <taxon>Archaea</taxon>
        <taxon>Thermoproteota</taxon>
        <taxon>Thermoprotei</taxon>
        <taxon>Sulfolobales</taxon>
        <taxon>Sulfolobaceae</taxon>
        <taxon>Metallosphaera</taxon>
    </lineage>
</organism>
<keyword evidence="2" id="KW-1185">Reference proteome</keyword>
<dbReference type="GeneID" id="36835872"/>
<dbReference type="EMBL" id="CP029287">
    <property type="protein sequence ID" value="AWS00120.1"/>
    <property type="molecule type" value="Genomic_DNA"/>
</dbReference>
<gene>
    <name evidence="1" type="ORF">DFR87_10980</name>
</gene>
<evidence type="ECO:0000313" key="1">
    <source>
        <dbReference type="EMBL" id="AWS00120.1"/>
    </source>
</evidence>
<name>A0A2U9IVN4_9CREN</name>
<accession>A0A2U9IVN4</accession>
<evidence type="ECO:0000313" key="2">
    <source>
        <dbReference type="Proteomes" id="UP000247586"/>
    </source>
</evidence>
<proteinExistence type="predicted"/>
<dbReference type="AlphaFoldDB" id="A0A2U9IVN4"/>
<dbReference type="OrthoDB" id="33465at2157"/>
<dbReference type="Proteomes" id="UP000247586">
    <property type="component" value="Chromosome"/>
</dbReference>
<reference evidence="1 2" key="1">
    <citation type="submission" date="2018-05" db="EMBL/GenBank/DDBJ databases">
        <title>Complete Genome Sequences of Extremely Thermoacidophilic, Metal-Mobilizing Type-Strain Members of the Archaeal Family Sulfolobaceae: Acidianus brierleyi DSM-1651T, Acidianus sulfidivorans DSM-18786T, Metallosphaera hakonensis DSM-7519T, and Metallosphaera prunae DSM-10039T.</title>
        <authorList>
            <person name="Counts J.A."/>
            <person name="Kelly R.M."/>
        </authorList>
    </citation>
    <scope>NUCLEOTIDE SEQUENCE [LARGE SCALE GENOMIC DNA]</scope>
    <source>
        <strain evidence="1 2">HO1-1</strain>
    </source>
</reference>
<reference evidence="2" key="2">
    <citation type="submission" date="2020-03" db="EMBL/GenBank/DDBJ databases">
        <title>Complete Genome Sequences of Extremely Thermoacidophilic, Metal-Mobilizing Type-Strain Members of the Archaeal Family Sulfolobaceae: Acidianus brierleyi DSM-1651T, Acidianus sulfidivorans DSM-18786T, Metallosphaera hakonensis DSM-7519T, and Metallosphaera prunae DSM-10039T.</title>
        <authorList>
            <person name="Counts J.A."/>
            <person name="Kelly R.M."/>
        </authorList>
    </citation>
    <scope>NUCLEOTIDE SEQUENCE [LARGE SCALE GENOMIC DNA]</scope>
    <source>
        <strain evidence="2">HO1-1</strain>
    </source>
</reference>
<dbReference type="STRING" id="1293036.GCA_001315825_01362"/>